<dbReference type="EMBL" id="JAESIL010000171">
    <property type="protein sequence ID" value="MBL3580574.1"/>
    <property type="molecule type" value="Genomic_DNA"/>
</dbReference>
<sequence length="175" mass="18691">MIEYMAQTEGAPSAYPAIPGLTGDALTMAPVAWQRVEHHIAWRFAPRTVTWTVKGPGMWIPPLRPVADLTAEIWDGSAWIAASPDATWNGYDLTLEGPYRITATVGAGPVPEAVAAAVQRLATYLAAEADTPAGARSWSASVGQLSETINRDPAHMAKALQNSGAADLLRPYRRA</sequence>
<proteinExistence type="predicted"/>
<accession>A0ABS1RN40</accession>
<evidence type="ECO:0000313" key="2">
    <source>
        <dbReference type="Proteomes" id="UP000635853"/>
    </source>
</evidence>
<evidence type="ECO:0000313" key="1">
    <source>
        <dbReference type="EMBL" id="MBL3580574.1"/>
    </source>
</evidence>
<dbReference type="RefSeq" id="WP_075786923.1">
    <property type="nucleotide sequence ID" value="NZ_JAESIL010000171.1"/>
</dbReference>
<name>A0ABS1RN40_9RHOB</name>
<dbReference type="Proteomes" id="UP000635853">
    <property type="component" value="Unassembled WGS sequence"/>
</dbReference>
<reference evidence="2" key="1">
    <citation type="submission" date="2021-01" db="EMBL/GenBank/DDBJ databases">
        <title>Draft genomes of Rhodovulum sulfidophilum.</title>
        <authorList>
            <person name="Guzman M.S."/>
        </authorList>
    </citation>
    <scope>NUCLEOTIDE SEQUENCE [LARGE SCALE GENOMIC DNA]</scope>
    <source>
        <strain evidence="2">AB19</strain>
    </source>
</reference>
<protein>
    <recommendedName>
        <fullName evidence="3">PhiE125 gp8 family phage protein</fullName>
    </recommendedName>
</protein>
<comment type="caution">
    <text evidence="1">The sequence shown here is derived from an EMBL/GenBank/DDBJ whole genome shotgun (WGS) entry which is preliminary data.</text>
</comment>
<evidence type="ECO:0008006" key="3">
    <source>
        <dbReference type="Google" id="ProtNLM"/>
    </source>
</evidence>
<organism evidence="1 2">
    <name type="scientific">Rhodovulum visakhapatnamense</name>
    <dbReference type="NCBI Taxonomy" id="364297"/>
    <lineage>
        <taxon>Bacteria</taxon>
        <taxon>Pseudomonadati</taxon>
        <taxon>Pseudomonadota</taxon>
        <taxon>Alphaproteobacteria</taxon>
        <taxon>Rhodobacterales</taxon>
        <taxon>Paracoccaceae</taxon>
        <taxon>Rhodovulum</taxon>
    </lineage>
</organism>
<keyword evidence="2" id="KW-1185">Reference proteome</keyword>
<gene>
    <name evidence="1" type="ORF">JMJ92_20925</name>
</gene>